<dbReference type="PANTHER" id="PTHR33376">
    <property type="match status" value="1"/>
</dbReference>
<evidence type="ECO:0000313" key="3">
    <source>
        <dbReference type="EMBL" id="MFC3674805.1"/>
    </source>
</evidence>
<dbReference type="SUPFAM" id="SSF53850">
    <property type="entry name" value="Periplasmic binding protein-like II"/>
    <property type="match status" value="1"/>
</dbReference>
<protein>
    <submittedName>
        <fullName evidence="3">TRAP transporter substrate-binding protein</fullName>
    </submittedName>
</protein>
<dbReference type="EMBL" id="JBHRYJ010000001">
    <property type="protein sequence ID" value="MFC3674805.1"/>
    <property type="molecule type" value="Genomic_DNA"/>
</dbReference>
<feature type="signal peptide" evidence="2">
    <location>
        <begin position="1"/>
        <end position="28"/>
    </location>
</feature>
<dbReference type="Proteomes" id="UP001595711">
    <property type="component" value="Unassembled WGS sequence"/>
</dbReference>
<keyword evidence="4" id="KW-1185">Reference proteome</keyword>
<dbReference type="Gene3D" id="3.40.190.170">
    <property type="entry name" value="Bacterial extracellular solute-binding protein, family 7"/>
    <property type="match status" value="1"/>
</dbReference>
<reference evidence="4" key="1">
    <citation type="journal article" date="2019" name="Int. J. Syst. Evol. Microbiol.">
        <title>The Global Catalogue of Microorganisms (GCM) 10K type strain sequencing project: providing services to taxonomists for standard genome sequencing and annotation.</title>
        <authorList>
            <consortium name="The Broad Institute Genomics Platform"/>
            <consortium name="The Broad Institute Genome Sequencing Center for Infectious Disease"/>
            <person name="Wu L."/>
            <person name="Ma J."/>
        </authorList>
    </citation>
    <scope>NUCLEOTIDE SEQUENCE [LARGE SCALE GENOMIC DNA]</scope>
    <source>
        <strain evidence="4">KCTC 42182</strain>
    </source>
</reference>
<dbReference type="CDD" id="cd13602">
    <property type="entry name" value="PBP2_TRAP_BpDctp6_7"/>
    <property type="match status" value="1"/>
</dbReference>
<keyword evidence="1 2" id="KW-0732">Signal</keyword>
<accession>A0ABV7VBM5</accession>
<name>A0ABV7VBM5_9PROT</name>
<dbReference type="PANTHER" id="PTHR33376:SF4">
    <property type="entry name" value="SIALIC ACID-BINDING PERIPLASMIC PROTEIN SIAP"/>
    <property type="match status" value="1"/>
</dbReference>
<evidence type="ECO:0000256" key="2">
    <source>
        <dbReference type="SAM" id="SignalP"/>
    </source>
</evidence>
<evidence type="ECO:0000313" key="4">
    <source>
        <dbReference type="Proteomes" id="UP001595711"/>
    </source>
</evidence>
<dbReference type="Pfam" id="PF03480">
    <property type="entry name" value="DctP"/>
    <property type="match status" value="1"/>
</dbReference>
<proteinExistence type="predicted"/>
<organism evidence="3 4">
    <name type="scientific">Ferrovibrio xuzhouensis</name>
    <dbReference type="NCBI Taxonomy" id="1576914"/>
    <lineage>
        <taxon>Bacteria</taxon>
        <taxon>Pseudomonadati</taxon>
        <taxon>Pseudomonadota</taxon>
        <taxon>Alphaproteobacteria</taxon>
        <taxon>Rhodospirillales</taxon>
        <taxon>Rhodospirillaceae</taxon>
        <taxon>Ferrovibrio</taxon>
    </lineage>
</organism>
<feature type="chain" id="PRO_5047342094" evidence="2">
    <location>
        <begin position="29"/>
        <end position="356"/>
    </location>
</feature>
<sequence>MMNLKKLAQGAVLAGALVAGLATANAGAQDMPQTKLKVVGSWGNLTMYKDYEQPFWTKEIEQKSKGAVSAEITPFNEMGLKGAEIFRLMRLGVIDIGSTVLGYVAADDARNEAVDLAGLSPDVATARKVSDAYKPVLDKFYQERFGIKVLGIYPYSAQVLYCSSPIKSLADLKGKKVRTGNRTLAEFVEAFGGTGVTLAFSEVVPALQNKVVDCAITGTLSGNSAKWYEVADYMYALPLGWSHVMLAANSKTWAKLDPKVQAFLQTEISGLENRIWDAAAKETQQGYECNAGKADCTMGTKAKMTVVPVSDADKALLKKALSDTVLPKWAARCQGDCVATFNDSIGKVVGLTAKTN</sequence>
<dbReference type="InterPro" id="IPR018389">
    <property type="entry name" value="DctP_fam"/>
</dbReference>
<dbReference type="RefSeq" id="WP_379722278.1">
    <property type="nucleotide sequence ID" value="NZ_JBHRYJ010000001.1"/>
</dbReference>
<comment type="caution">
    <text evidence="3">The sequence shown here is derived from an EMBL/GenBank/DDBJ whole genome shotgun (WGS) entry which is preliminary data.</text>
</comment>
<evidence type="ECO:0000256" key="1">
    <source>
        <dbReference type="ARBA" id="ARBA00022729"/>
    </source>
</evidence>
<dbReference type="NCBIfam" id="NF037995">
    <property type="entry name" value="TRAP_S1"/>
    <property type="match status" value="1"/>
</dbReference>
<dbReference type="InterPro" id="IPR038404">
    <property type="entry name" value="TRAP_DctP_sf"/>
</dbReference>
<gene>
    <name evidence="3" type="ORF">ACFOOQ_04565</name>
</gene>